<evidence type="ECO:0000313" key="2">
    <source>
        <dbReference type="Proteomes" id="UP001562354"/>
    </source>
</evidence>
<keyword evidence="2" id="KW-1185">Reference proteome</keyword>
<dbReference type="Proteomes" id="UP001562354">
    <property type="component" value="Unassembled WGS sequence"/>
</dbReference>
<dbReference type="EMBL" id="JBFMKM010000003">
    <property type="protein sequence ID" value="KAL1311097.1"/>
    <property type="molecule type" value="Genomic_DNA"/>
</dbReference>
<evidence type="ECO:0000313" key="1">
    <source>
        <dbReference type="EMBL" id="KAL1311097.1"/>
    </source>
</evidence>
<reference evidence="1 2" key="1">
    <citation type="submission" date="2024-07" db="EMBL/GenBank/DDBJ databases">
        <title>Draft sequence of the Neodothiora populina.</title>
        <authorList>
            <person name="Drown D.D."/>
            <person name="Schuette U.S."/>
            <person name="Buechlein A.B."/>
            <person name="Rusch D.R."/>
            <person name="Winton L.W."/>
            <person name="Adams G.A."/>
        </authorList>
    </citation>
    <scope>NUCLEOTIDE SEQUENCE [LARGE SCALE GENOMIC DNA]</scope>
    <source>
        <strain evidence="1 2">CPC 39397</strain>
    </source>
</reference>
<comment type="caution">
    <text evidence="1">The sequence shown here is derived from an EMBL/GenBank/DDBJ whole genome shotgun (WGS) entry which is preliminary data.</text>
</comment>
<dbReference type="RefSeq" id="XP_069203946.1">
    <property type="nucleotide sequence ID" value="XM_069347909.1"/>
</dbReference>
<organism evidence="1 2">
    <name type="scientific">Neodothiora populina</name>
    <dbReference type="NCBI Taxonomy" id="2781224"/>
    <lineage>
        <taxon>Eukaryota</taxon>
        <taxon>Fungi</taxon>
        <taxon>Dikarya</taxon>
        <taxon>Ascomycota</taxon>
        <taxon>Pezizomycotina</taxon>
        <taxon>Dothideomycetes</taxon>
        <taxon>Dothideomycetidae</taxon>
        <taxon>Dothideales</taxon>
        <taxon>Dothioraceae</taxon>
        <taxon>Neodothiora</taxon>
    </lineage>
</organism>
<accession>A0ABR3PNI1</accession>
<name>A0ABR3PNI1_9PEZI</name>
<proteinExistence type="predicted"/>
<gene>
    <name evidence="1" type="ORF">AAFC00_001304</name>
</gene>
<evidence type="ECO:0008006" key="3">
    <source>
        <dbReference type="Google" id="ProtNLM"/>
    </source>
</evidence>
<sequence length="130" mass="14806">MSGPDVQVFLHPFYTLPAELVLDIVDMLPPDAFINFVFANYPLLRAYGLAPTLSSARISYLVRQTRIPTHFQLLPFPPEINLQILRCFQPIDLMNFVMANYQHMTRQGIAPPLTPETVYQLRRSIDTGAS</sequence>
<dbReference type="GeneID" id="95975007"/>
<protein>
    <recommendedName>
        <fullName evidence="3">F-box domain-containing protein</fullName>
    </recommendedName>
</protein>